<evidence type="ECO:0000313" key="3">
    <source>
        <dbReference type="Proteomes" id="UP000282378"/>
    </source>
</evidence>
<dbReference type="InterPro" id="IPR011050">
    <property type="entry name" value="Pectin_lyase_fold/virulence"/>
</dbReference>
<dbReference type="Gene3D" id="2.160.20.10">
    <property type="entry name" value="Single-stranded right-handed beta-helix, Pectin lyase-like"/>
    <property type="match status" value="1"/>
</dbReference>
<evidence type="ECO:0000256" key="1">
    <source>
        <dbReference type="SAM" id="MobiDB-lite"/>
    </source>
</evidence>
<name>A0A3M2WB31_PSEYM</name>
<evidence type="ECO:0000313" key="2">
    <source>
        <dbReference type="EMBL" id="RML48734.1"/>
    </source>
</evidence>
<sequence length="91" mass="9287">MVNDPVLPKTSIPAAAKPDSTVTAAKHATPAARGQGADMSGMIGFAKEANTTGGNNGEVVTVNTVADLKKYMEDDKARTVKLGANLSADSK</sequence>
<feature type="region of interest" description="Disordered" evidence="1">
    <location>
        <begin position="1"/>
        <end position="38"/>
    </location>
</feature>
<dbReference type="EMBL" id="RBNL01003532">
    <property type="protein sequence ID" value="RML48734.1"/>
    <property type="molecule type" value="Genomic_DNA"/>
</dbReference>
<feature type="non-terminal residue" evidence="2">
    <location>
        <position position="91"/>
    </location>
</feature>
<proteinExistence type="predicted"/>
<dbReference type="InterPro" id="IPR012334">
    <property type="entry name" value="Pectin_lyas_fold"/>
</dbReference>
<protein>
    <submittedName>
        <fullName evidence="2">Uncharacterized protein</fullName>
    </submittedName>
</protein>
<gene>
    <name evidence="2" type="ORF">APX70_07506</name>
</gene>
<dbReference type="AlphaFoldDB" id="A0A3M2WB31"/>
<accession>A0A3M2WB31</accession>
<dbReference type="SUPFAM" id="SSF51126">
    <property type="entry name" value="Pectin lyase-like"/>
    <property type="match status" value="1"/>
</dbReference>
<comment type="caution">
    <text evidence="2">The sequence shown here is derived from an EMBL/GenBank/DDBJ whole genome shotgun (WGS) entry which is preliminary data.</text>
</comment>
<reference evidence="2 3" key="1">
    <citation type="submission" date="2018-08" db="EMBL/GenBank/DDBJ databases">
        <title>Recombination of ecologically and evolutionarily significant loci maintains genetic cohesion in the Pseudomonas syringae species complex.</title>
        <authorList>
            <person name="Dillon M."/>
            <person name="Thakur S."/>
            <person name="Almeida R.N.D."/>
            <person name="Weir B.S."/>
            <person name="Guttman D.S."/>
        </authorList>
    </citation>
    <scope>NUCLEOTIDE SEQUENCE [LARGE SCALE GENOMIC DNA]</scope>
    <source>
        <strain evidence="2 3">88_10</strain>
    </source>
</reference>
<organism evidence="2 3">
    <name type="scientific">Pseudomonas syringae pv. maculicola</name>
    <dbReference type="NCBI Taxonomy" id="59511"/>
    <lineage>
        <taxon>Bacteria</taxon>
        <taxon>Pseudomonadati</taxon>
        <taxon>Pseudomonadota</taxon>
        <taxon>Gammaproteobacteria</taxon>
        <taxon>Pseudomonadales</taxon>
        <taxon>Pseudomonadaceae</taxon>
        <taxon>Pseudomonas</taxon>
    </lineage>
</organism>
<dbReference type="Proteomes" id="UP000282378">
    <property type="component" value="Unassembled WGS sequence"/>
</dbReference>